<protein>
    <submittedName>
        <fullName evidence="1">Uncharacterized protein</fullName>
    </submittedName>
</protein>
<dbReference type="Proteomes" id="UP001319060">
    <property type="component" value="Unassembled WGS sequence"/>
</dbReference>
<keyword evidence="2" id="KW-1185">Reference proteome</keyword>
<reference evidence="1 2" key="1">
    <citation type="submission" date="2021-01" db="EMBL/GenBank/DDBJ databases">
        <title>Genome Sequencing of Type Strains.</title>
        <authorList>
            <person name="Lemaire J.F."/>
            <person name="Inderbitzin P."/>
            <person name="Collins S.B."/>
            <person name="Wespe N."/>
            <person name="Knight-Connoni V."/>
        </authorList>
    </citation>
    <scope>NUCLEOTIDE SEQUENCE [LARGE SCALE GENOMIC DNA]</scope>
    <source>
        <strain evidence="1 2">DSM 14730</strain>
    </source>
</reference>
<evidence type="ECO:0000313" key="2">
    <source>
        <dbReference type="Proteomes" id="UP001319060"/>
    </source>
</evidence>
<accession>A0ABS2ZCP4</accession>
<gene>
    <name evidence="1" type="ORF">JYA64_10455</name>
</gene>
<dbReference type="EMBL" id="JAFHKS010000043">
    <property type="protein sequence ID" value="MBN3545715.1"/>
    <property type="molecule type" value="Genomic_DNA"/>
</dbReference>
<evidence type="ECO:0000313" key="1">
    <source>
        <dbReference type="EMBL" id="MBN3545715.1"/>
    </source>
</evidence>
<organism evidence="1 2">
    <name type="scientific">Fictibacillus barbaricus</name>
    <dbReference type="NCBI Taxonomy" id="182136"/>
    <lineage>
        <taxon>Bacteria</taxon>
        <taxon>Bacillati</taxon>
        <taxon>Bacillota</taxon>
        <taxon>Bacilli</taxon>
        <taxon>Bacillales</taxon>
        <taxon>Fictibacillaceae</taxon>
        <taxon>Fictibacillus</taxon>
    </lineage>
</organism>
<name>A0ABS2ZCP4_9BACL</name>
<comment type="caution">
    <text evidence="1">The sequence shown here is derived from an EMBL/GenBank/DDBJ whole genome shotgun (WGS) entry which is preliminary data.</text>
</comment>
<sequence>MLYGLKDIHTVISNQRKIGGAAEASMIRLTNGEVYHNPVFTNIDISKGQYVSLCFIDEDGVNTIAHVDQIAVIKGLQHKLICQLENTCVKQLLLKNNLQYLKRLCDINDGFVTQTFKNEALKLVRDISVAELKKHNMSLPFQVEDKLININQRLYA</sequence>
<proteinExistence type="predicted"/>